<dbReference type="EMBL" id="LXPE01000010">
    <property type="protein sequence ID" value="OBA27221.1"/>
    <property type="molecule type" value="Genomic_DNA"/>
</dbReference>
<evidence type="ECO:0000313" key="2">
    <source>
        <dbReference type="EMBL" id="OBA27221.1"/>
    </source>
</evidence>
<reference evidence="3" key="1">
    <citation type="journal article" date="2016" name="Proc. Natl. Acad. Sci. U.S.A.">
        <title>Comparative genomics of biotechnologically important yeasts.</title>
        <authorList>
            <person name="Riley R."/>
            <person name="Haridas S."/>
            <person name="Wolfe K.H."/>
            <person name="Lopes M.R."/>
            <person name="Hittinger C.T."/>
            <person name="Goeker M."/>
            <person name="Salamov A.A."/>
            <person name="Wisecaver J.H."/>
            <person name="Long T.M."/>
            <person name="Calvey C.H."/>
            <person name="Aerts A.L."/>
            <person name="Barry K.W."/>
            <person name="Choi C."/>
            <person name="Clum A."/>
            <person name="Coughlan A.Y."/>
            <person name="Deshpande S."/>
            <person name="Douglass A.P."/>
            <person name="Hanson S.J."/>
            <person name="Klenk H.-P."/>
            <person name="LaButti K.M."/>
            <person name="Lapidus A."/>
            <person name="Lindquist E.A."/>
            <person name="Lipzen A.M."/>
            <person name="Meier-Kolthoff J.P."/>
            <person name="Ohm R.A."/>
            <person name="Otillar R.P."/>
            <person name="Pangilinan J.L."/>
            <person name="Peng Y."/>
            <person name="Rokas A."/>
            <person name="Rosa C.A."/>
            <person name="Scheuner C."/>
            <person name="Sibirny A.A."/>
            <person name="Slot J.C."/>
            <person name="Stielow J.B."/>
            <person name="Sun H."/>
            <person name="Kurtzman C.P."/>
            <person name="Blackwell M."/>
            <person name="Grigoriev I.V."/>
            <person name="Jeffries T.W."/>
        </authorList>
    </citation>
    <scope>NUCLEOTIDE SEQUENCE [LARGE SCALE GENOMIC DNA]</scope>
    <source>
        <strain evidence="3">NRRL Y-1626</strain>
    </source>
</reference>
<dbReference type="InterPro" id="IPR008942">
    <property type="entry name" value="ENTH_VHS"/>
</dbReference>
<dbReference type="Proteomes" id="UP000092321">
    <property type="component" value="Unassembled WGS sequence"/>
</dbReference>
<sequence>MSLNNVDKEFENFKQILEHNLQNSIPELTNIANDLRLTKSNEISKLILSKLEKSNNDDMIILYFKLIDSILISINASYNKKLSVNLSTLFKKKYLTMNNSNRQKLIELFETWVERVNMKNGVSGDNDDDLFEDSNKDFLPKDTLKNIETFLVKASLLHEKRFLQKNQIVPKIEDLLKTTERLIFFIDKTLDKNYSDELYERLTFIKKINDILKNTVLEEKTLIEMDIQLKNLPEYKQHVHMLFNVFLQILH</sequence>
<organism evidence="2 3">
    <name type="scientific">Hanseniaspora valbyensis NRRL Y-1626</name>
    <dbReference type="NCBI Taxonomy" id="766949"/>
    <lineage>
        <taxon>Eukaryota</taxon>
        <taxon>Fungi</taxon>
        <taxon>Dikarya</taxon>
        <taxon>Ascomycota</taxon>
        <taxon>Saccharomycotina</taxon>
        <taxon>Saccharomycetes</taxon>
        <taxon>Saccharomycodales</taxon>
        <taxon>Saccharomycodaceae</taxon>
        <taxon>Hanseniaspora</taxon>
    </lineage>
</organism>
<comment type="caution">
    <text evidence="2">The sequence shown here is derived from an EMBL/GenBank/DDBJ whole genome shotgun (WGS) entry which is preliminary data.</text>
</comment>
<gene>
    <name evidence="2" type="ORF">HANVADRAFT_2053</name>
</gene>
<accession>A0A1B7TER3</accession>
<evidence type="ECO:0000313" key="3">
    <source>
        <dbReference type="Proteomes" id="UP000092321"/>
    </source>
</evidence>
<protein>
    <recommendedName>
        <fullName evidence="1">CID domain-containing protein</fullName>
    </recommendedName>
</protein>
<keyword evidence="3" id="KW-1185">Reference proteome</keyword>
<name>A0A1B7TER3_9ASCO</name>
<dbReference type="InterPro" id="IPR006569">
    <property type="entry name" value="CID_dom"/>
</dbReference>
<dbReference type="Gene3D" id="1.25.40.90">
    <property type="match status" value="1"/>
</dbReference>
<proteinExistence type="predicted"/>
<feature type="domain" description="CID" evidence="1">
    <location>
        <begin position="1"/>
        <end position="155"/>
    </location>
</feature>
<evidence type="ECO:0000259" key="1">
    <source>
        <dbReference type="PROSITE" id="PS51391"/>
    </source>
</evidence>
<dbReference type="PROSITE" id="PS51391">
    <property type="entry name" value="CID"/>
    <property type="match status" value="1"/>
</dbReference>
<dbReference type="OrthoDB" id="3972019at2759"/>
<dbReference type="AlphaFoldDB" id="A0A1B7TER3"/>
<dbReference type="SUPFAM" id="SSF48464">
    <property type="entry name" value="ENTH/VHS domain"/>
    <property type="match status" value="1"/>
</dbReference>